<name>A0A2W7RC28_9BACT</name>
<evidence type="ECO:0000313" key="1">
    <source>
        <dbReference type="EMBL" id="PZX55860.1"/>
    </source>
</evidence>
<dbReference type="EMBL" id="QKZT01000003">
    <property type="protein sequence ID" value="PZX55860.1"/>
    <property type="molecule type" value="Genomic_DNA"/>
</dbReference>
<keyword evidence="2" id="KW-1185">Reference proteome</keyword>
<dbReference type="Proteomes" id="UP000248882">
    <property type="component" value="Unassembled WGS sequence"/>
</dbReference>
<protein>
    <submittedName>
        <fullName evidence="1">Uncharacterized protein</fullName>
    </submittedName>
</protein>
<organism evidence="1 2">
    <name type="scientific">Algoriphagus chordae</name>
    <dbReference type="NCBI Taxonomy" id="237019"/>
    <lineage>
        <taxon>Bacteria</taxon>
        <taxon>Pseudomonadati</taxon>
        <taxon>Bacteroidota</taxon>
        <taxon>Cytophagia</taxon>
        <taxon>Cytophagales</taxon>
        <taxon>Cyclobacteriaceae</taxon>
        <taxon>Algoriphagus</taxon>
    </lineage>
</organism>
<dbReference type="AlphaFoldDB" id="A0A2W7RC28"/>
<sequence length="47" mass="5813">MIHLRFAAFFYSQLTDTNNIVLHEIYFLFLKSQFRLYDHLNKTIELF</sequence>
<proteinExistence type="predicted"/>
<comment type="caution">
    <text evidence="1">The sequence shown here is derived from an EMBL/GenBank/DDBJ whole genome shotgun (WGS) entry which is preliminary data.</text>
</comment>
<gene>
    <name evidence="1" type="ORF">LV85_01085</name>
</gene>
<accession>A0A2W7RC28</accession>
<evidence type="ECO:0000313" key="2">
    <source>
        <dbReference type="Proteomes" id="UP000248882"/>
    </source>
</evidence>
<reference evidence="1 2" key="1">
    <citation type="submission" date="2018-06" db="EMBL/GenBank/DDBJ databases">
        <title>Genomic Encyclopedia of Archaeal and Bacterial Type Strains, Phase II (KMG-II): from individual species to whole genera.</title>
        <authorList>
            <person name="Goeker M."/>
        </authorList>
    </citation>
    <scope>NUCLEOTIDE SEQUENCE [LARGE SCALE GENOMIC DNA]</scope>
    <source>
        <strain evidence="1 2">DSM 19830</strain>
    </source>
</reference>